<dbReference type="AlphaFoldDB" id="A0A1A9Z471"/>
<name>A0A1A9Z471_GLOPL</name>
<reference evidence="2" key="1">
    <citation type="submission" date="2014-03" db="EMBL/GenBank/DDBJ databases">
        <authorList>
            <person name="Aksoy S."/>
            <person name="Warren W."/>
            <person name="Wilson R.K."/>
        </authorList>
    </citation>
    <scope>NUCLEOTIDE SEQUENCE [LARGE SCALE GENOMIC DNA]</scope>
    <source>
        <strain evidence="2">IAEA</strain>
    </source>
</reference>
<evidence type="ECO:0000313" key="2">
    <source>
        <dbReference type="Proteomes" id="UP000092445"/>
    </source>
</evidence>
<sequence length="108" mass="12061">MTNRFVRNSNKEKKLTKKKLFNNLEIRPSVRYSVIGCRNAQNPEITISCITAKFPPLKRSPNALAESTAICEPSSMPTLSTKVAAPTAKPNFLDMESRSLTSCRMLTK</sequence>
<evidence type="ECO:0000313" key="1">
    <source>
        <dbReference type="EnsemblMetazoa" id="GPAI003308-PA"/>
    </source>
</evidence>
<dbReference type="Proteomes" id="UP000092445">
    <property type="component" value="Unassembled WGS sequence"/>
</dbReference>
<protein>
    <submittedName>
        <fullName evidence="1">Uncharacterized protein</fullName>
    </submittedName>
</protein>
<organism evidence="1 2">
    <name type="scientific">Glossina pallidipes</name>
    <name type="common">Tsetse fly</name>
    <dbReference type="NCBI Taxonomy" id="7398"/>
    <lineage>
        <taxon>Eukaryota</taxon>
        <taxon>Metazoa</taxon>
        <taxon>Ecdysozoa</taxon>
        <taxon>Arthropoda</taxon>
        <taxon>Hexapoda</taxon>
        <taxon>Insecta</taxon>
        <taxon>Pterygota</taxon>
        <taxon>Neoptera</taxon>
        <taxon>Endopterygota</taxon>
        <taxon>Diptera</taxon>
        <taxon>Brachycera</taxon>
        <taxon>Muscomorpha</taxon>
        <taxon>Hippoboscoidea</taxon>
        <taxon>Glossinidae</taxon>
        <taxon>Glossina</taxon>
    </lineage>
</organism>
<proteinExistence type="predicted"/>
<accession>A0A1A9Z471</accession>
<keyword evidence="2" id="KW-1185">Reference proteome</keyword>
<reference evidence="1" key="2">
    <citation type="submission" date="2020-05" db="UniProtKB">
        <authorList>
            <consortium name="EnsemblMetazoa"/>
        </authorList>
    </citation>
    <scope>IDENTIFICATION</scope>
    <source>
        <strain evidence="1">IAEA</strain>
    </source>
</reference>
<dbReference type="EnsemblMetazoa" id="GPAI003308-RA">
    <property type="protein sequence ID" value="GPAI003308-PA"/>
    <property type="gene ID" value="GPAI003308"/>
</dbReference>
<dbReference type="VEuPathDB" id="VectorBase:GPAI003308"/>